<feature type="domain" description="Peptidase S33 tripeptidyl aminopeptidase-like C-terminal" evidence="5">
    <location>
        <begin position="433"/>
        <end position="496"/>
    </location>
</feature>
<dbReference type="Pfam" id="PF08386">
    <property type="entry name" value="Abhydrolase_4"/>
    <property type="match status" value="1"/>
</dbReference>
<dbReference type="Pfam" id="PF00561">
    <property type="entry name" value="Abhydrolase_1"/>
    <property type="match status" value="1"/>
</dbReference>
<evidence type="ECO:0000256" key="2">
    <source>
        <dbReference type="ARBA" id="ARBA00022801"/>
    </source>
</evidence>
<name>A0AAW0CS83_9AGAR</name>
<dbReference type="Proteomes" id="UP001362999">
    <property type="component" value="Unassembled WGS sequence"/>
</dbReference>
<comment type="caution">
    <text evidence="6">The sequence shown here is derived from an EMBL/GenBank/DDBJ whole genome shotgun (WGS) entry which is preliminary data.</text>
</comment>
<dbReference type="SUPFAM" id="SSF53474">
    <property type="entry name" value="alpha/beta-Hydrolases"/>
    <property type="match status" value="1"/>
</dbReference>
<evidence type="ECO:0000313" key="7">
    <source>
        <dbReference type="Proteomes" id="UP001362999"/>
    </source>
</evidence>
<sequence length="508" mass="55700">MSHLLLAFIGVLAFSPHVLGQDTFDWNKIKPSEQLTWTPCNINFECARLSIPLDYNNPSDRTAAIALMRQPATVPTNSSEYRGPILFNPGGPGVSGVDMIQGFADSAREMLGPQFDLVGFDPRAQMKTIHRSEPFHHGPRASFFASQAERAQLPSPRALNASDDAFGWTYANRILQSSLAGARDDGSLRFINTESTARDMLRIVQAHGREKIQYWGFSYGSVLGATFAALFPNNVERLIIDGIMDPDDYYSTSWMRNLWDTEKTWNTFLDGCASAGKDACALYAPTASEIQAKVDAVFQQLKTRPIPAITSLSDSTPSYHIVDYSLLRQTIFNAFYKPYATFQQLASAIHDLSLGNASALYEMSVEGGIVSPPYLCPANASEVAHEEFFNVQDAEFALGCNDGATVSTDYSDVRAKYEELCASSPWCDAWPVRMNCLGWPEYLKNNKTLSITATTSFPILVISNTADPVTPLANGVKVSKAFAGSALLTQDSPGDEEIEFLIASVSAF</sequence>
<dbReference type="InterPro" id="IPR000073">
    <property type="entry name" value="AB_hydrolase_1"/>
</dbReference>
<proteinExistence type="inferred from homology"/>
<dbReference type="PANTHER" id="PTHR43248">
    <property type="entry name" value="2-SUCCINYL-6-HYDROXY-2,4-CYCLOHEXADIENE-1-CARBOXYLATE SYNTHASE"/>
    <property type="match status" value="1"/>
</dbReference>
<dbReference type="EMBL" id="JAWWNJ010000013">
    <property type="protein sequence ID" value="KAK7041994.1"/>
    <property type="molecule type" value="Genomic_DNA"/>
</dbReference>
<evidence type="ECO:0000259" key="5">
    <source>
        <dbReference type="Pfam" id="PF08386"/>
    </source>
</evidence>
<organism evidence="6 7">
    <name type="scientific">Favolaschia claudopus</name>
    <dbReference type="NCBI Taxonomy" id="2862362"/>
    <lineage>
        <taxon>Eukaryota</taxon>
        <taxon>Fungi</taxon>
        <taxon>Dikarya</taxon>
        <taxon>Basidiomycota</taxon>
        <taxon>Agaricomycotina</taxon>
        <taxon>Agaricomycetes</taxon>
        <taxon>Agaricomycetidae</taxon>
        <taxon>Agaricales</taxon>
        <taxon>Marasmiineae</taxon>
        <taxon>Mycenaceae</taxon>
        <taxon>Favolaschia</taxon>
    </lineage>
</organism>
<evidence type="ECO:0000313" key="6">
    <source>
        <dbReference type="EMBL" id="KAK7041994.1"/>
    </source>
</evidence>
<evidence type="ECO:0000256" key="1">
    <source>
        <dbReference type="ARBA" id="ARBA00010088"/>
    </source>
</evidence>
<feature type="signal peptide" evidence="3">
    <location>
        <begin position="1"/>
        <end position="20"/>
    </location>
</feature>
<gene>
    <name evidence="6" type="ORF">R3P38DRAFT_3260088</name>
</gene>
<keyword evidence="7" id="KW-1185">Reference proteome</keyword>
<accession>A0AAW0CS83</accession>
<dbReference type="PANTHER" id="PTHR43248:SF25">
    <property type="entry name" value="AB HYDROLASE-1 DOMAIN-CONTAINING PROTEIN-RELATED"/>
    <property type="match status" value="1"/>
</dbReference>
<protein>
    <submittedName>
        <fullName evidence="6">Abhydrolase-4 domain-containing protein</fullName>
    </submittedName>
</protein>
<evidence type="ECO:0000256" key="3">
    <source>
        <dbReference type="SAM" id="SignalP"/>
    </source>
</evidence>
<reference evidence="6 7" key="1">
    <citation type="journal article" date="2024" name="J Genomics">
        <title>Draft genome sequencing and assembly of Favolaschia claudopus CIRM-BRFM 2984 isolated from oak limbs.</title>
        <authorList>
            <person name="Navarro D."/>
            <person name="Drula E."/>
            <person name="Chaduli D."/>
            <person name="Cazenave R."/>
            <person name="Ahrendt S."/>
            <person name="Wang J."/>
            <person name="Lipzen A."/>
            <person name="Daum C."/>
            <person name="Barry K."/>
            <person name="Grigoriev I.V."/>
            <person name="Favel A."/>
            <person name="Rosso M.N."/>
            <person name="Martin F."/>
        </authorList>
    </citation>
    <scope>NUCLEOTIDE SEQUENCE [LARGE SCALE GENOMIC DNA]</scope>
    <source>
        <strain evidence="6 7">CIRM-BRFM 2984</strain>
    </source>
</reference>
<dbReference type="InterPro" id="IPR051601">
    <property type="entry name" value="Serine_prot/Carboxylest_S33"/>
</dbReference>
<dbReference type="GO" id="GO:0016787">
    <property type="term" value="F:hydrolase activity"/>
    <property type="evidence" value="ECO:0007669"/>
    <property type="project" value="UniProtKB-KW"/>
</dbReference>
<dbReference type="AlphaFoldDB" id="A0AAW0CS83"/>
<comment type="similarity">
    <text evidence="1">Belongs to the peptidase S33 family.</text>
</comment>
<feature type="chain" id="PRO_5043967850" evidence="3">
    <location>
        <begin position="21"/>
        <end position="508"/>
    </location>
</feature>
<keyword evidence="2" id="KW-0378">Hydrolase</keyword>
<dbReference type="Gene3D" id="3.40.50.1820">
    <property type="entry name" value="alpha/beta hydrolase"/>
    <property type="match status" value="1"/>
</dbReference>
<evidence type="ECO:0000259" key="4">
    <source>
        <dbReference type="Pfam" id="PF00561"/>
    </source>
</evidence>
<keyword evidence="3" id="KW-0732">Signal</keyword>
<dbReference type="InterPro" id="IPR013595">
    <property type="entry name" value="Pept_S33_TAP-like_C"/>
</dbReference>
<feature type="domain" description="AB hydrolase-1" evidence="4">
    <location>
        <begin position="84"/>
        <end position="274"/>
    </location>
</feature>
<dbReference type="InterPro" id="IPR029058">
    <property type="entry name" value="AB_hydrolase_fold"/>
</dbReference>